<dbReference type="EMBL" id="KI517537">
    <property type="protein sequence ID" value="ESQ38627.1"/>
    <property type="molecule type" value="Genomic_DNA"/>
</dbReference>
<dbReference type="OMA" id="VIFWNTH"/>
<gene>
    <name evidence="1" type="ORF">EUTSA_v10029221mg</name>
</gene>
<evidence type="ECO:0000313" key="1">
    <source>
        <dbReference type="EMBL" id="ESQ38627.1"/>
    </source>
</evidence>
<dbReference type="PANTHER" id="PTHR24414">
    <property type="entry name" value="F-BOX/KELCH-REPEAT PROTEIN SKIP4"/>
    <property type="match status" value="1"/>
</dbReference>
<dbReference type="InterPro" id="IPR050354">
    <property type="entry name" value="F-box/kelch-repeat_ARATH"/>
</dbReference>
<reference evidence="1 2" key="1">
    <citation type="journal article" date="2013" name="Front. Plant Sci.">
        <title>The Reference Genome of the Halophytic Plant Eutrema salsugineum.</title>
        <authorList>
            <person name="Yang R."/>
            <person name="Jarvis D.E."/>
            <person name="Chen H."/>
            <person name="Beilstein M.A."/>
            <person name="Grimwood J."/>
            <person name="Jenkins J."/>
            <person name="Shu S."/>
            <person name="Prochnik S."/>
            <person name="Xin M."/>
            <person name="Ma C."/>
            <person name="Schmutz J."/>
            <person name="Wing R.A."/>
            <person name="Mitchell-Olds T."/>
            <person name="Schumaker K.S."/>
            <person name="Wang X."/>
        </authorList>
    </citation>
    <scope>NUCLEOTIDE SEQUENCE [LARGE SCALE GENOMIC DNA]</scope>
</reference>
<sequence>MIKLDSKPGNRNDWCAIGKLLFCRGVRSRILWCEPDVLDWKEVKGLEYLQQSLSASRRVLLTLNPCTVQRCTPTNVKCDISRLSSNSSGNIVIFWNTHPESLELWSAEISVERRKGGEVWGRIEWSDAVFKHDPRSHSDNIKVLYSASVHV</sequence>
<organism evidence="1 2">
    <name type="scientific">Eutrema salsugineum</name>
    <name type="common">Saltwater cress</name>
    <name type="synonym">Sisymbrium salsugineum</name>
    <dbReference type="NCBI Taxonomy" id="72664"/>
    <lineage>
        <taxon>Eukaryota</taxon>
        <taxon>Viridiplantae</taxon>
        <taxon>Streptophyta</taxon>
        <taxon>Embryophyta</taxon>
        <taxon>Tracheophyta</taxon>
        <taxon>Spermatophyta</taxon>
        <taxon>Magnoliopsida</taxon>
        <taxon>eudicotyledons</taxon>
        <taxon>Gunneridae</taxon>
        <taxon>Pentapetalae</taxon>
        <taxon>rosids</taxon>
        <taxon>malvids</taxon>
        <taxon>Brassicales</taxon>
        <taxon>Brassicaceae</taxon>
        <taxon>Eutremeae</taxon>
        <taxon>Eutrema</taxon>
    </lineage>
</organism>
<dbReference type="Gramene" id="ESQ38627">
    <property type="protein sequence ID" value="ESQ38627"/>
    <property type="gene ID" value="EUTSA_v10029221mg"/>
</dbReference>
<dbReference type="eggNOG" id="KOG1072">
    <property type="taxonomic scope" value="Eukaryota"/>
</dbReference>
<dbReference type="KEGG" id="eus:EUTSA_v10029221mg"/>
<dbReference type="PANTHER" id="PTHR24414:SF172">
    <property type="entry name" value="F-BOX DOMAIN-CONTAINING PROTEIN"/>
    <property type="match status" value="1"/>
</dbReference>
<evidence type="ECO:0000313" key="2">
    <source>
        <dbReference type="Proteomes" id="UP000030689"/>
    </source>
</evidence>
<name>V4L8E9_EUTSA</name>
<proteinExistence type="predicted"/>
<dbReference type="AlphaFoldDB" id="V4L8E9"/>
<dbReference type="Proteomes" id="UP000030689">
    <property type="component" value="Unassembled WGS sequence"/>
</dbReference>
<dbReference type="OrthoDB" id="45365at2759"/>
<accession>V4L8E9</accession>
<protein>
    <submittedName>
        <fullName evidence="1">Uncharacterized protein</fullName>
    </submittedName>
</protein>
<keyword evidence="2" id="KW-1185">Reference proteome</keyword>